<dbReference type="SMART" id="SM00072">
    <property type="entry name" value="GuKc"/>
    <property type="match status" value="1"/>
</dbReference>
<feature type="binding site" evidence="13">
    <location>
        <begin position="10"/>
        <end position="17"/>
    </location>
    <ligand>
        <name>ATP</name>
        <dbReference type="ChEBI" id="CHEBI:30616"/>
    </ligand>
</feature>
<comment type="similarity">
    <text evidence="3 13">Belongs to the guanylate kinase family.</text>
</comment>
<dbReference type="InterPro" id="IPR008144">
    <property type="entry name" value="Guanylate_kin-like_dom"/>
</dbReference>
<organism evidence="15">
    <name type="scientific">uncultured Lysobacter sp</name>
    <dbReference type="NCBI Taxonomy" id="271060"/>
    <lineage>
        <taxon>Bacteria</taxon>
        <taxon>Pseudomonadati</taxon>
        <taxon>Pseudomonadota</taxon>
        <taxon>Gammaproteobacteria</taxon>
        <taxon>Lysobacterales</taxon>
        <taxon>Lysobacteraceae</taxon>
        <taxon>Lysobacter</taxon>
        <taxon>environmental samples</taxon>
    </lineage>
</organism>
<dbReference type="NCBIfam" id="TIGR03263">
    <property type="entry name" value="guanyl_kin"/>
    <property type="match status" value="1"/>
</dbReference>
<evidence type="ECO:0000313" key="15">
    <source>
        <dbReference type="EMBL" id="CAA9324012.1"/>
    </source>
</evidence>
<dbReference type="PROSITE" id="PS00856">
    <property type="entry name" value="GUANYLATE_KINASE_1"/>
    <property type="match status" value="1"/>
</dbReference>
<dbReference type="HAMAP" id="MF_00328">
    <property type="entry name" value="Guanylate_kinase"/>
    <property type="match status" value="1"/>
</dbReference>
<dbReference type="EMBL" id="CADCUA010000353">
    <property type="protein sequence ID" value="CAA9324012.1"/>
    <property type="molecule type" value="Genomic_DNA"/>
</dbReference>
<dbReference type="Pfam" id="PF00625">
    <property type="entry name" value="Guanylate_kin"/>
    <property type="match status" value="1"/>
</dbReference>
<proteinExistence type="inferred from homology"/>
<dbReference type="FunFam" id="3.40.50.300:FF:000084">
    <property type="entry name" value="Guanylate kinase"/>
    <property type="match status" value="1"/>
</dbReference>
<evidence type="ECO:0000256" key="8">
    <source>
        <dbReference type="ARBA" id="ARBA00022741"/>
    </source>
</evidence>
<accession>A0A6J4L734</accession>
<dbReference type="FunFam" id="3.30.63.10:FF:000005">
    <property type="entry name" value="Guanylate kinase"/>
    <property type="match status" value="1"/>
</dbReference>
<evidence type="ECO:0000256" key="2">
    <source>
        <dbReference type="ARBA" id="ARBA00004496"/>
    </source>
</evidence>
<dbReference type="CDD" id="cd00071">
    <property type="entry name" value="GMPK"/>
    <property type="match status" value="1"/>
</dbReference>
<dbReference type="PANTHER" id="PTHR23117">
    <property type="entry name" value="GUANYLATE KINASE-RELATED"/>
    <property type="match status" value="1"/>
</dbReference>
<keyword evidence="9 13" id="KW-0418">Kinase</keyword>
<evidence type="ECO:0000256" key="12">
    <source>
        <dbReference type="ARBA" id="ARBA00048594"/>
    </source>
</evidence>
<evidence type="ECO:0000256" key="7">
    <source>
        <dbReference type="ARBA" id="ARBA00022679"/>
    </source>
</evidence>
<keyword evidence="6 13" id="KW-0963">Cytoplasm</keyword>
<name>A0A6J4L734_9GAMM</name>
<dbReference type="Gene3D" id="3.40.50.300">
    <property type="entry name" value="P-loop containing nucleotide triphosphate hydrolases"/>
    <property type="match status" value="1"/>
</dbReference>
<dbReference type="GO" id="GO:0004385">
    <property type="term" value="F:GMP kinase activity"/>
    <property type="evidence" value="ECO:0007669"/>
    <property type="project" value="UniProtKB-UniRule"/>
</dbReference>
<dbReference type="GO" id="GO:0005829">
    <property type="term" value="C:cytosol"/>
    <property type="evidence" value="ECO:0007669"/>
    <property type="project" value="TreeGrafter"/>
</dbReference>
<dbReference type="InterPro" id="IPR027417">
    <property type="entry name" value="P-loop_NTPase"/>
</dbReference>
<evidence type="ECO:0000259" key="14">
    <source>
        <dbReference type="PROSITE" id="PS50052"/>
    </source>
</evidence>
<evidence type="ECO:0000256" key="13">
    <source>
        <dbReference type="HAMAP-Rule" id="MF_00328"/>
    </source>
</evidence>
<evidence type="ECO:0000256" key="6">
    <source>
        <dbReference type="ARBA" id="ARBA00022490"/>
    </source>
</evidence>
<sequence>MRGTLFIVAAPSGAGKSSIVNATLARDSNIALSISFTSRAPRPGERHAEHYHFVSAEQFEAMVAAGDFFEHARVHGDWKGTARQSVEPQLASGRDVLLEIDWQGARQVRQKVPGAVSVFILPPSRQALEQRMRTRGQDSEAVIAQRLDAAREEMSHYGEFDYVIVNEHFDVAVNEMCSIFTASRLRRDPQVARHSRLITALLADDPG</sequence>
<dbReference type="AlphaFoldDB" id="A0A6J4L734"/>
<dbReference type="SUPFAM" id="SSF52540">
    <property type="entry name" value="P-loop containing nucleoside triphosphate hydrolases"/>
    <property type="match status" value="1"/>
</dbReference>
<keyword evidence="10 13" id="KW-0067">ATP-binding</keyword>
<dbReference type="PROSITE" id="PS50052">
    <property type="entry name" value="GUANYLATE_KINASE_2"/>
    <property type="match status" value="1"/>
</dbReference>
<dbReference type="InterPro" id="IPR017665">
    <property type="entry name" value="Guanylate_kinase"/>
</dbReference>
<evidence type="ECO:0000256" key="5">
    <source>
        <dbReference type="ARBA" id="ARBA00016296"/>
    </source>
</evidence>
<evidence type="ECO:0000256" key="3">
    <source>
        <dbReference type="ARBA" id="ARBA00005790"/>
    </source>
</evidence>
<feature type="domain" description="Guanylate kinase-like" evidence="14">
    <location>
        <begin position="3"/>
        <end position="181"/>
    </location>
</feature>
<dbReference type="Gene3D" id="3.30.63.10">
    <property type="entry name" value="Guanylate Kinase phosphate binding domain"/>
    <property type="match status" value="1"/>
</dbReference>
<dbReference type="EC" id="2.7.4.8" evidence="4 13"/>
<evidence type="ECO:0000256" key="9">
    <source>
        <dbReference type="ARBA" id="ARBA00022777"/>
    </source>
</evidence>
<dbReference type="InterPro" id="IPR008145">
    <property type="entry name" value="GK/Ca_channel_bsu"/>
</dbReference>
<evidence type="ECO:0000256" key="1">
    <source>
        <dbReference type="ARBA" id="ARBA00003531"/>
    </source>
</evidence>
<dbReference type="InterPro" id="IPR020590">
    <property type="entry name" value="Guanylate_kinase_CS"/>
</dbReference>
<keyword evidence="7 13" id="KW-0808">Transferase</keyword>
<dbReference type="PANTHER" id="PTHR23117:SF13">
    <property type="entry name" value="GUANYLATE KINASE"/>
    <property type="match status" value="1"/>
</dbReference>
<reference evidence="15" key="1">
    <citation type="submission" date="2020-02" db="EMBL/GenBank/DDBJ databases">
        <authorList>
            <person name="Meier V. D."/>
        </authorList>
    </citation>
    <scope>NUCLEOTIDE SEQUENCE</scope>
    <source>
        <strain evidence="15">AVDCRST_MAG71</strain>
    </source>
</reference>
<comment type="function">
    <text evidence="1 13">Essential for recycling GMP and indirectly, cGMP.</text>
</comment>
<evidence type="ECO:0000256" key="11">
    <source>
        <dbReference type="ARBA" id="ARBA00030128"/>
    </source>
</evidence>
<dbReference type="GO" id="GO:0005524">
    <property type="term" value="F:ATP binding"/>
    <property type="evidence" value="ECO:0007669"/>
    <property type="project" value="UniProtKB-UniRule"/>
</dbReference>
<keyword evidence="8 13" id="KW-0547">Nucleotide-binding</keyword>
<evidence type="ECO:0000256" key="4">
    <source>
        <dbReference type="ARBA" id="ARBA00012961"/>
    </source>
</evidence>
<evidence type="ECO:0000256" key="10">
    <source>
        <dbReference type="ARBA" id="ARBA00022840"/>
    </source>
</evidence>
<comment type="subcellular location">
    <subcellularLocation>
        <location evidence="2 13">Cytoplasm</location>
    </subcellularLocation>
</comment>
<protein>
    <recommendedName>
        <fullName evidence="5 13">Guanylate kinase</fullName>
        <ecNumber evidence="4 13">2.7.4.8</ecNumber>
    </recommendedName>
    <alternativeName>
        <fullName evidence="11 13">GMP kinase</fullName>
    </alternativeName>
</protein>
<comment type="catalytic activity">
    <reaction evidence="12 13">
        <text>GMP + ATP = GDP + ADP</text>
        <dbReference type="Rhea" id="RHEA:20780"/>
        <dbReference type="ChEBI" id="CHEBI:30616"/>
        <dbReference type="ChEBI" id="CHEBI:58115"/>
        <dbReference type="ChEBI" id="CHEBI:58189"/>
        <dbReference type="ChEBI" id="CHEBI:456216"/>
        <dbReference type="EC" id="2.7.4.8"/>
    </reaction>
</comment>
<gene>
    <name evidence="13" type="primary">gmk</name>
    <name evidence="15" type="ORF">AVDCRST_MAG71-1428</name>
</gene>